<proteinExistence type="predicted"/>
<feature type="transmembrane region" description="Helical" evidence="1">
    <location>
        <begin position="16"/>
        <end position="43"/>
    </location>
</feature>
<evidence type="ECO:0000256" key="1">
    <source>
        <dbReference type="SAM" id="Phobius"/>
    </source>
</evidence>
<protein>
    <submittedName>
        <fullName evidence="2">Uncharacterized protein</fullName>
    </submittedName>
</protein>
<name>A0A5J4P8A0_9ZZZZ</name>
<keyword evidence="1" id="KW-1133">Transmembrane helix</keyword>
<keyword evidence="1" id="KW-0472">Membrane</keyword>
<feature type="non-terminal residue" evidence="2">
    <location>
        <position position="51"/>
    </location>
</feature>
<keyword evidence="1" id="KW-0812">Transmembrane</keyword>
<accession>A0A5J4P8A0</accession>
<evidence type="ECO:0000313" key="2">
    <source>
        <dbReference type="EMBL" id="KAA6304804.1"/>
    </source>
</evidence>
<gene>
    <name evidence="2" type="ORF">EZS27_043545</name>
</gene>
<dbReference type="EMBL" id="SNRY01011214">
    <property type="protein sequence ID" value="KAA6304804.1"/>
    <property type="molecule type" value="Genomic_DNA"/>
</dbReference>
<comment type="caution">
    <text evidence="2">The sequence shown here is derived from an EMBL/GenBank/DDBJ whole genome shotgun (WGS) entry which is preliminary data.</text>
</comment>
<sequence length="51" mass="5857">MSIIFEGKGYSLCKQLLYYSLLFSMSSYLGVGSNYLAIFAPILKKELTYQY</sequence>
<dbReference type="AlphaFoldDB" id="A0A5J4P8A0"/>
<organism evidence="2">
    <name type="scientific">termite gut metagenome</name>
    <dbReference type="NCBI Taxonomy" id="433724"/>
    <lineage>
        <taxon>unclassified sequences</taxon>
        <taxon>metagenomes</taxon>
        <taxon>organismal metagenomes</taxon>
    </lineage>
</organism>
<reference evidence="2" key="1">
    <citation type="submission" date="2019-03" db="EMBL/GenBank/DDBJ databases">
        <title>Single cell metagenomics reveals metabolic interactions within the superorganism composed of flagellate Streblomastix strix and complex community of Bacteroidetes bacteria on its surface.</title>
        <authorList>
            <person name="Treitli S.C."/>
            <person name="Kolisko M."/>
            <person name="Husnik F."/>
            <person name="Keeling P."/>
            <person name="Hampl V."/>
        </authorList>
    </citation>
    <scope>NUCLEOTIDE SEQUENCE</scope>
    <source>
        <strain evidence="2">STM</strain>
    </source>
</reference>